<evidence type="ECO:0000256" key="14">
    <source>
        <dbReference type="ARBA" id="ARBA00023098"/>
    </source>
</evidence>
<evidence type="ECO:0000256" key="7">
    <source>
        <dbReference type="ARBA" id="ARBA00022553"/>
    </source>
</evidence>
<accession>A0A9P0MSF6</accession>
<keyword evidence="13 21" id="KW-1133">Transmembrane helix</keyword>
<reference evidence="24" key="1">
    <citation type="submission" date="2022-01" db="EMBL/GenBank/DDBJ databases">
        <authorList>
            <person name="King R."/>
        </authorList>
    </citation>
    <scope>NUCLEOTIDE SEQUENCE</scope>
</reference>
<dbReference type="SUPFAM" id="SSF51206">
    <property type="entry name" value="cAMP-binding domain-like"/>
    <property type="match status" value="3"/>
</dbReference>
<feature type="compositionally biased region" description="Basic and acidic residues" evidence="20">
    <location>
        <begin position="1292"/>
        <end position="1302"/>
    </location>
</feature>
<keyword evidence="6" id="KW-0217">Developmental protein</keyword>
<dbReference type="Pfam" id="PF01734">
    <property type="entry name" value="Patatin"/>
    <property type="match status" value="1"/>
</dbReference>
<evidence type="ECO:0000256" key="17">
    <source>
        <dbReference type="ARBA" id="ARBA00030862"/>
    </source>
</evidence>
<feature type="domain" description="Cyclic nucleotide-binding" evidence="22">
    <location>
        <begin position="165"/>
        <end position="292"/>
    </location>
</feature>
<feature type="compositionally biased region" description="Acidic residues" evidence="20">
    <location>
        <begin position="1233"/>
        <end position="1245"/>
    </location>
</feature>
<keyword evidence="10" id="KW-0256">Endoplasmic reticulum</keyword>
<keyword evidence="25" id="KW-1185">Reference proteome</keyword>
<protein>
    <recommendedName>
        <fullName evidence="5">Neuropathy target esterase sws</fullName>
        <ecNumber evidence="4">3.1.1.5</ecNumber>
    </recommendedName>
    <alternativeName>
        <fullName evidence="17">Swiss cheese</fullName>
    </alternativeName>
</protein>
<dbReference type="PROSITE" id="PS50042">
    <property type="entry name" value="CNMP_BINDING_3"/>
    <property type="match status" value="3"/>
</dbReference>
<organism evidence="24 25">
    <name type="scientific">Nezara viridula</name>
    <name type="common">Southern green stink bug</name>
    <name type="synonym">Cimex viridulus</name>
    <dbReference type="NCBI Taxonomy" id="85310"/>
    <lineage>
        <taxon>Eukaryota</taxon>
        <taxon>Metazoa</taxon>
        <taxon>Ecdysozoa</taxon>
        <taxon>Arthropoda</taxon>
        <taxon>Hexapoda</taxon>
        <taxon>Insecta</taxon>
        <taxon>Pterygota</taxon>
        <taxon>Neoptera</taxon>
        <taxon>Paraneoptera</taxon>
        <taxon>Hemiptera</taxon>
        <taxon>Heteroptera</taxon>
        <taxon>Panheteroptera</taxon>
        <taxon>Pentatomomorpha</taxon>
        <taxon>Pentatomoidea</taxon>
        <taxon>Pentatomidae</taxon>
        <taxon>Pentatominae</taxon>
        <taxon>Nezara</taxon>
    </lineage>
</organism>
<dbReference type="InterPro" id="IPR014710">
    <property type="entry name" value="RmlC-like_jellyroll"/>
</dbReference>
<dbReference type="PANTHER" id="PTHR14226">
    <property type="entry name" value="NEUROPATHY TARGET ESTERASE/SWISS CHEESE D.MELANOGASTER"/>
    <property type="match status" value="1"/>
</dbReference>
<evidence type="ECO:0000256" key="4">
    <source>
        <dbReference type="ARBA" id="ARBA00013274"/>
    </source>
</evidence>
<keyword evidence="15 21" id="KW-0472">Membrane</keyword>
<dbReference type="PROSITE" id="PS51635">
    <property type="entry name" value="PNPLA"/>
    <property type="match status" value="1"/>
</dbReference>
<dbReference type="EC" id="3.1.1.5" evidence="4"/>
<dbReference type="FunFam" id="2.60.120.10:FF:000135">
    <property type="entry name" value="Neuropathy target esterase sws"/>
    <property type="match status" value="1"/>
</dbReference>
<comment type="catalytic activity">
    <reaction evidence="18">
        <text>a 1-acyl-sn-glycero-3-phosphocholine + H2O = sn-glycerol 3-phosphocholine + a fatty acid + H(+)</text>
        <dbReference type="Rhea" id="RHEA:15177"/>
        <dbReference type="ChEBI" id="CHEBI:15377"/>
        <dbReference type="ChEBI" id="CHEBI:15378"/>
        <dbReference type="ChEBI" id="CHEBI:16870"/>
        <dbReference type="ChEBI" id="CHEBI:28868"/>
        <dbReference type="ChEBI" id="CHEBI:58168"/>
        <dbReference type="EC" id="3.1.1.5"/>
    </reaction>
</comment>
<dbReference type="InterPro" id="IPR000595">
    <property type="entry name" value="cNMP-bd_dom"/>
</dbReference>
<evidence type="ECO:0000256" key="16">
    <source>
        <dbReference type="ARBA" id="ARBA00025020"/>
    </source>
</evidence>
<feature type="domain" description="Cyclic nucleotide-binding" evidence="22">
    <location>
        <begin position="585"/>
        <end position="685"/>
    </location>
</feature>
<evidence type="ECO:0000259" key="22">
    <source>
        <dbReference type="PROSITE" id="PS50042"/>
    </source>
</evidence>
<evidence type="ECO:0000256" key="5">
    <source>
        <dbReference type="ARBA" id="ARBA00019369"/>
    </source>
</evidence>
<dbReference type="EMBL" id="OV725081">
    <property type="protein sequence ID" value="CAH1402895.1"/>
    <property type="molecule type" value="Genomic_DNA"/>
</dbReference>
<keyword evidence="11" id="KW-0524">Neurogenesis</keyword>
<comment type="function">
    <text evidence="16">Phospholipase B that deacylates intracellular phosphatidylcholine (PtdCho), generating glycerophosphocholine (GroPtdCho). This deacylation occurs at both sn-2 and sn-1 positions of PtdCho. Its specific chemical modification by certain organophosphorus (OP) compounds leads to distal axonopathy. Plays a role in the signaling mechanism between neurons and glia that regulates glia wrapping during development of the adult brain. Essential for membrane lipid homeostasis and cell survival in both neurons and glia of the adult brain.</text>
</comment>
<keyword evidence="7" id="KW-0597">Phosphoprotein</keyword>
<evidence type="ECO:0000256" key="20">
    <source>
        <dbReference type="SAM" id="MobiDB-lite"/>
    </source>
</evidence>
<feature type="short sequence motif" description="DGA/G" evidence="19">
    <location>
        <begin position="1061"/>
        <end position="1063"/>
    </location>
</feature>
<evidence type="ECO:0000256" key="15">
    <source>
        <dbReference type="ARBA" id="ARBA00023136"/>
    </source>
</evidence>
<evidence type="ECO:0000256" key="3">
    <source>
        <dbReference type="ARBA" id="ARBA00011476"/>
    </source>
</evidence>
<dbReference type="FunFam" id="2.60.120.10:FF:000122">
    <property type="entry name" value="Neuropathy target esterase sws"/>
    <property type="match status" value="1"/>
</dbReference>
<dbReference type="InterPro" id="IPR016035">
    <property type="entry name" value="Acyl_Trfase/lysoPLipase"/>
</dbReference>
<evidence type="ECO:0000256" key="8">
    <source>
        <dbReference type="ARBA" id="ARBA00022692"/>
    </source>
</evidence>
<evidence type="ECO:0000256" key="6">
    <source>
        <dbReference type="ARBA" id="ARBA00022473"/>
    </source>
</evidence>
<evidence type="ECO:0000256" key="18">
    <source>
        <dbReference type="ARBA" id="ARBA00049531"/>
    </source>
</evidence>
<dbReference type="SUPFAM" id="SSF52151">
    <property type="entry name" value="FabD/lysophospholipase-like"/>
    <property type="match status" value="1"/>
</dbReference>
<dbReference type="InterPro" id="IPR018490">
    <property type="entry name" value="cNMP-bd_dom_sf"/>
</dbReference>
<evidence type="ECO:0000256" key="1">
    <source>
        <dbReference type="ARBA" id="ARBA00004115"/>
    </source>
</evidence>
<dbReference type="FunFam" id="3.40.1090.10:FF:000001">
    <property type="entry name" value="neuropathy target esterase isoform X2"/>
    <property type="match status" value="1"/>
</dbReference>
<evidence type="ECO:0000313" key="25">
    <source>
        <dbReference type="Proteomes" id="UP001152798"/>
    </source>
</evidence>
<keyword evidence="14 19" id="KW-0443">Lipid metabolism</keyword>
<dbReference type="InterPro" id="IPR002641">
    <property type="entry name" value="PNPLA_dom"/>
</dbReference>
<feature type="region of interest" description="Disordered" evidence="20">
    <location>
        <begin position="1226"/>
        <end position="1302"/>
    </location>
</feature>
<feature type="active site" description="Nucleophile" evidence="19">
    <location>
        <position position="941"/>
    </location>
</feature>
<comment type="subunit">
    <text evidence="3">Interacts with Pka-C3; interaction inhibits the catalytic function of Pka-C3 and the esterase activity of sws.</text>
</comment>
<evidence type="ECO:0000256" key="19">
    <source>
        <dbReference type="PROSITE-ProRule" id="PRU01161"/>
    </source>
</evidence>
<feature type="short sequence motif" description="GXGXXG" evidence="19">
    <location>
        <begin position="912"/>
        <end position="917"/>
    </location>
</feature>
<evidence type="ECO:0000313" key="24">
    <source>
        <dbReference type="EMBL" id="CAH1402895.1"/>
    </source>
</evidence>
<evidence type="ECO:0000256" key="2">
    <source>
        <dbReference type="ARBA" id="ARBA00006636"/>
    </source>
</evidence>
<sequence>MDIANYFSWINSYVKDKIIEWSSVTGWEYKDNWQTIFLVLLFSSSLIGIIFIFLIKKWKTKVLPEVKKLVGVGQSRPRFRKRDKVLFYGRKMLRKMRSISGQVKQGKKRKLVLKFANRILRLKKDSERPLTINTLEPPAEYLQEEQKEDQRVPPDAFYMLQSIRVFGHFEKPIFLKLCKHTDILNLPAGAYLFKVGDPDENVYVVQNGKVSVFVTSADGSTISLKVVKTGDSVTSLLSFTDVLTGHPHPYKTVSAKAVEDSTVVRLPMAAFQEVFTEYPDSFIRIMQVIMVRLQRVTFTALHQYLGLTSELIKPQSKEKKKTGSPVKGGARWEAMLPSNIESFVVHNQVEDDNDLPLPKTKKSQSAFDLKVSHDLKLHLLQQYEQRILEDHQYQHQDPTNAQKLLHDHLQQQDLQQPTDSTIKGVSMKKGIENLDSEVLRKLATEAFVRELGLEDSSLLDGNIDIRTVPPNTHLMRDDAHKDIALLYLLGGLLNVSQNSAEEEDEVHMFTAHPGEVVGGLAVLTGEPSFFSIRTKTAACVAMISKTTIYNILREKPEVVLHIAHTVVRRLSPFVRQVDFALDWVFLESGRAVYRQGDESDCTYIVLSGRLRSVITHSNGKKELVGEYGKGDLVGIVEMVTQSPRSTTVIAVRDSELAKLPEGLFNAIKLRFPTVVTRLINLLGHRIIGSWQNPTSGLGKVDSRSAHNNFSTVAIVPVSDDLPLSAFTYELYHSLTAIGLTKRLTSDIVRKELGLSAMDASQEYRLTSWLAQQEDAHRICLYQCDHGVTPWTQRCLRQADCVLIVALGFKEPTIGKIELEIERLSIRTQKELVLLHKEGVERPNNTIEWLNMRQWISSHHHILCSKRMFSRRSQFRVNELYAKVLMSDPNIHSDFARLGRWLTGTSIGLVLGGGGAKGASHVGILKALEEAGIPIDMVGGVSIGAFIGALWCMHRDTATVTQKAREWSKKMNQWWTLLFDLTYPVTSMFTGRAFNRTIQGTFGETRIEDLWVPYFTLSTDITTSAMRVHRHGVLWRYVRASMSLSGYMPPLCDPVDGHLLLDGGYVNNLPADVMRSEGASHVIAIDVGSLDDTDLTNYGDYLSGWWVLWKRFYPFTTPVKVPNLPEIQSRLAYVSCVRQLEEVKASDYCEYIRPPIDKYKTLQFGSFDEIKEVGYSHGKAYFSEKTTIRPLARKHSIGQADALKKSSVPKSTYKFTDLAQMVCKVPTQKADGDSSSDYEGDEEYGQEGEGYASEMGYASEPSAHFLHRDSTKLLRRSGVSLSLSEPEPDSESELEREKPSRAS</sequence>
<dbReference type="Pfam" id="PF24179">
    <property type="entry name" value="NTE_Ploop"/>
    <property type="match status" value="1"/>
</dbReference>
<dbReference type="CDD" id="cd07225">
    <property type="entry name" value="Pat_PNPLA6_PNPLA7"/>
    <property type="match status" value="1"/>
</dbReference>
<evidence type="ECO:0000256" key="13">
    <source>
        <dbReference type="ARBA" id="ARBA00022989"/>
    </source>
</evidence>
<proteinExistence type="inferred from homology"/>
<comment type="similarity">
    <text evidence="2">Belongs to the NTE family.</text>
</comment>
<dbReference type="GO" id="GO:0005789">
    <property type="term" value="C:endoplasmic reticulum membrane"/>
    <property type="evidence" value="ECO:0007669"/>
    <property type="project" value="UniProtKB-SubCell"/>
</dbReference>
<dbReference type="Proteomes" id="UP001152798">
    <property type="component" value="Chromosome 5"/>
</dbReference>
<dbReference type="SMART" id="SM00100">
    <property type="entry name" value="cNMP"/>
    <property type="match status" value="2"/>
</dbReference>
<keyword evidence="9 19" id="KW-0378">Hydrolase</keyword>
<dbReference type="CDD" id="cd00038">
    <property type="entry name" value="CAP_ED"/>
    <property type="match status" value="2"/>
</dbReference>
<dbReference type="Gene3D" id="2.60.120.10">
    <property type="entry name" value="Jelly Rolls"/>
    <property type="match status" value="3"/>
</dbReference>
<dbReference type="GO" id="GO:0004622">
    <property type="term" value="F:phosphatidylcholine lysophospholipase activity"/>
    <property type="evidence" value="ECO:0007669"/>
    <property type="project" value="UniProtKB-EC"/>
</dbReference>
<dbReference type="InterPro" id="IPR056556">
    <property type="entry name" value="NTE1_P-loop_dom"/>
</dbReference>
<dbReference type="InterPro" id="IPR050301">
    <property type="entry name" value="NTE"/>
</dbReference>
<dbReference type="GO" id="GO:0007399">
    <property type="term" value="P:nervous system development"/>
    <property type="evidence" value="ECO:0007669"/>
    <property type="project" value="UniProtKB-KW"/>
</dbReference>
<evidence type="ECO:0000256" key="9">
    <source>
        <dbReference type="ARBA" id="ARBA00022801"/>
    </source>
</evidence>
<feature type="domain" description="PNPLA" evidence="23">
    <location>
        <begin position="908"/>
        <end position="1074"/>
    </location>
</feature>
<feature type="domain" description="Cyclic nucleotide-binding" evidence="22">
    <location>
        <begin position="485"/>
        <end position="569"/>
    </location>
</feature>
<feature type="transmembrane region" description="Helical" evidence="21">
    <location>
        <begin position="36"/>
        <end position="55"/>
    </location>
</feature>
<keyword evidence="12 19" id="KW-0442">Lipid degradation</keyword>
<evidence type="ECO:0000256" key="10">
    <source>
        <dbReference type="ARBA" id="ARBA00022824"/>
    </source>
</evidence>
<evidence type="ECO:0000256" key="12">
    <source>
        <dbReference type="ARBA" id="ARBA00022963"/>
    </source>
</evidence>
<evidence type="ECO:0000256" key="11">
    <source>
        <dbReference type="ARBA" id="ARBA00022902"/>
    </source>
</evidence>
<name>A0A9P0MSF6_NEZVI</name>
<evidence type="ECO:0000256" key="21">
    <source>
        <dbReference type="SAM" id="Phobius"/>
    </source>
</evidence>
<gene>
    <name evidence="24" type="ORF">NEZAVI_LOCUS11607</name>
</gene>
<feature type="compositionally biased region" description="Low complexity" evidence="20">
    <location>
        <begin position="1275"/>
        <end position="1284"/>
    </location>
</feature>
<dbReference type="FunFam" id="2.60.120.10:FF:000010">
    <property type="entry name" value="neuropathy target esterase isoform X1"/>
    <property type="match status" value="1"/>
</dbReference>
<keyword evidence="8 21" id="KW-0812">Transmembrane</keyword>
<dbReference type="Gene3D" id="3.40.1090.10">
    <property type="entry name" value="Cytosolic phospholipase A2 catalytic domain"/>
    <property type="match status" value="2"/>
</dbReference>
<dbReference type="GO" id="GO:0016042">
    <property type="term" value="P:lipid catabolic process"/>
    <property type="evidence" value="ECO:0007669"/>
    <property type="project" value="UniProtKB-UniRule"/>
</dbReference>
<evidence type="ECO:0000259" key="23">
    <source>
        <dbReference type="PROSITE" id="PS51635"/>
    </source>
</evidence>
<dbReference type="Pfam" id="PF00027">
    <property type="entry name" value="cNMP_binding"/>
    <property type="match status" value="3"/>
</dbReference>
<feature type="short sequence motif" description="GXSXG" evidence="19">
    <location>
        <begin position="939"/>
        <end position="943"/>
    </location>
</feature>
<comment type="subcellular location">
    <subcellularLocation>
        <location evidence="1">Endoplasmic reticulum membrane</location>
        <topology evidence="1">Single-pass type I membrane protein</topology>
    </subcellularLocation>
</comment>
<dbReference type="OrthoDB" id="421051at2759"/>
<feature type="active site" description="Proton acceptor" evidence="19">
    <location>
        <position position="1061"/>
    </location>
</feature>
<dbReference type="PANTHER" id="PTHR14226:SF29">
    <property type="entry name" value="NEUROPATHY TARGET ESTERASE SWS"/>
    <property type="match status" value="1"/>
</dbReference>